<dbReference type="GO" id="GO:0003677">
    <property type="term" value="F:DNA binding"/>
    <property type="evidence" value="ECO:0007669"/>
    <property type="project" value="InterPro"/>
</dbReference>
<dbReference type="AlphaFoldDB" id="T1IR25"/>
<evidence type="ECO:0000256" key="9">
    <source>
        <dbReference type="RuleBase" id="RU364013"/>
    </source>
</evidence>
<accession>T1IR25</accession>
<feature type="region of interest" description="Disordered" evidence="10">
    <location>
        <begin position="283"/>
        <end position="341"/>
    </location>
</feature>
<dbReference type="Gene3D" id="2.30.29.30">
    <property type="entry name" value="Pleckstrin-homology domain (PH domain)/Phosphotyrosine-binding domain (PTB)"/>
    <property type="match status" value="1"/>
</dbReference>
<evidence type="ECO:0000256" key="2">
    <source>
        <dbReference type="ARBA" id="ARBA00022454"/>
    </source>
</evidence>
<dbReference type="Pfam" id="PF08512">
    <property type="entry name" value="Rttp106-like_middle"/>
    <property type="match status" value="1"/>
</dbReference>
<evidence type="ECO:0000256" key="4">
    <source>
        <dbReference type="ARBA" id="ARBA00022763"/>
    </source>
</evidence>
<proteinExistence type="inferred from homology"/>
<organism evidence="12 13">
    <name type="scientific">Strigamia maritima</name>
    <name type="common">European centipede</name>
    <name type="synonym">Geophilus maritimus</name>
    <dbReference type="NCBI Taxonomy" id="126957"/>
    <lineage>
        <taxon>Eukaryota</taxon>
        <taxon>Metazoa</taxon>
        <taxon>Ecdysozoa</taxon>
        <taxon>Arthropoda</taxon>
        <taxon>Myriapoda</taxon>
        <taxon>Chilopoda</taxon>
        <taxon>Pleurostigmophora</taxon>
        <taxon>Geophilomorpha</taxon>
        <taxon>Linotaeniidae</taxon>
        <taxon>Strigamia</taxon>
    </lineage>
</organism>
<dbReference type="InterPro" id="IPR050454">
    <property type="entry name" value="RTT106/SSRP1_HistChap/FACT"/>
</dbReference>
<dbReference type="GO" id="GO:0006281">
    <property type="term" value="P:DNA repair"/>
    <property type="evidence" value="ECO:0007669"/>
    <property type="project" value="UniProtKB-KW"/>
</dbReference>
<comment type="function">
    <text evidence="9">Component of the FACT complex, a general chromatin factor that acts to reorganize nucleosomes. The FACT complex is involved in multiple processes that require DNA as a template such as mRNA elongation, DNA replication and DNA repair. During transcription elongation the FACT complex acts as a histone chaperone that both destabilizes and restores nucleosomal structure. It facilitates the passage of RNA polymerase II and transcription by promoting the dissociation of one histone H2A-H2B dimer from the nucleosome, then subsequently promotes the reestablishment of the nucleosome following the passage of RNA polymerase II.</text>
</comment>
<dbReference type="PANTHER" id="PTHR45849">
    <property type="entry name" value="FACT COMPLEX SUBUNIT SSRP1"/>
    <property type="match status" value="1"/>
</dbReference>
<dbReference type="InterPro" id="IPR048993">
    <property type="entry name" value="SSRP1-like_PH1"/>
</dbReference>
<keyword evidence="13" id="KW-1185">Reference proteome</keyword>
<feature type="compositionally biased region" description="Basic and acidic residues" evidence="10">
    <location>
        <begin position="294"/>
        <end position="316"/>
    </location>
</feature>
<evidence type="ECO:0000256" key="5">
    <source>
        <dbReference type="ARBA" id="ARBA00023015"/>
    </source>
</evidence>
<keyword evidence="2 9" id="KW-0158">Chromosome</keyword>
<evidence type="ECO:0000256" key="10">
    <source>
        <dbReference type="SAM" id="MobiDB-lite"/>
    </source>
</evidence>
<dbReference type="eggNOG" id="KOG0526">
    <property type="taxonomic scope" value="Eukaryota"/>
</dbReference>
<evidence type="ECO:0000256" key="7">
    <source>
        <dbReference type="ARBA" id="ARBA00023204"/>
    </source>
</evidence>
<dbReference type="CDD" id="cd13231">
    <property type="entry name" value="PH2_SSRP1-like"/>
    <property type="match status" value="1"/>
</dbReference>
<dbReference type="SMART" id="SM01287">
    <property type="entry name" value="Rtt106"/>
    <property type="match status" value="1"/>
</dbReference>
<dbReference type="GO" id="GO:0031491">
    <property type="term" value="F:nucleosome binding"/>
    <property type="evidence" value="ECO:0007669"/>
    <property type="project" value="TreeGrafter"/>
</dbReference>
<evidence type="ECO:0000256" key="3">
    <source>
        <dbReference type="ARBA" id="ARBA00022705"/>
    </source>
</evidence>
<dbReference type="InterPro" id="IPR013719">
    <property type="entry name" value="RTT106/SPT16-like_middle_dom"/>
</dbReference>
<dbReference type="SUPFAM" id="SSF50729">
    <property type="entry name" value="PH domain-like"/>
    <property type="match status" value="1"/>
</dbReference>
<dbReference type="InterPro" id="IPR011993">
    <property type="entry name" value="PH-like_dom_sf"/>
</dbReference>
<dbReference type="STRING" id="126957.T1IR25"/>
<dbReference type="PANTHER" id="PTHR45849:SF1">
    <property type="entry name" value="FACT COMPLEX SUBUNIT SSRP1"/>
    <property type="match status" value="1"/>
</dbReference>
<dbReference type="GO" id="GO:1902275">
    <property type="term" value="P:regulation of chromatin organization"/>
    <property type="evidence" value="ECO:0007669"/>
    <property type="project" value="TreeGrafter"/>
</dbReference>
<evidence type="ECO:0000256" key="8">
    <source>
        <dbReference type="ARBA" id="ARBA00023242"/>
    </source>
</evidence>
<protein>
    <recommendedName>
        <fullName evidence="9">FACT complex subunit SSRP1</fullName>
    </recommendedName>
</protein>
<evidence type="ECO:0000259" key="11">
    <source>
        <dbReference type="SMART" id="SM01287"/>
    </source>
</evidence>
<dbReference type="EnsemblMetazoa" id="SMAR003507-RA">
    <property type="protein sequence ID" value="SMAR003507-PA"/>
    <property type="gene ID" value="SMAR003507"/>
</dbReference>
<feature type="domain" description="Histone chaperone RTT106/FACT complex subunit SPT16-like middle" evidence="11">
    <location>
        <begin position="195"/>
        <end position="285"/>
    </location>
</feature>
<comment type="subcellular location">
    <subcellularLocation>
        <location evidence="9">Nucleus</location>
    </subcellularLocation>
    <subcellularLocation>
        <location evidence="9">Chromosome</location>
    </subcellularLocation>
</comment>
<reference evidence="12" key="2">
    <citation type="submission" date="2015-02" db="UniProtKB">
        <authorList>
            <consortium name="EnsemblMetazoa"/>
        </authorList>
    </citation>
    <scope>IDENTIFICATION</scope>
</reference>
<dbReference type="Proteomes" id="UP000014500">
    <property type="component" value="Unassembled WGS sequence"/>
</dbReference>
<reference evidence="13" key="1">
    <citation type="submission" date="2011-05" db="EMBL/GenBank/DDBJ databases">
        <authorList>
            <person name="Richards S.R."/>
            <person name="Qu J."/>
            <person name="Jiang H."/>
            <person name="Jhangiani S.N."/>
            <person name="Agravi P."/>
            <person name="Goodspeed R."/>
            <person name="Gross S."/>
            <person name="Mandapat C."/>
            <person name="Jackson L."/>
            <person name="Mathew T."/>
            <person name="Pu L."/>
            <person name="Thornton R."/>
            <person name="Saada N."/>
            <person name="Wilczek-Boney K.B."/>
            <person name="Lee S."/>
            <person name="Kovar C."/>
            <person name="Wu Y."/>
            <person name="Scherer S.E."/>
            <person name="Worley K.C."/>
            <person name="Muzny D.M."/>
            <person name="Gibbs R."/>
        </authorList>
    </citation>
    <scope>NUCLEOTIDE SEQUENCE</scope>
    <source>
        <strain evidence="13">Brora</strain>
    </source>
</reference>
<dbReference type="FunFam" id="2.30.29.30:FF:000098">
    <property type="entry name" value="Fact complex subunit ssrp1"/>
    <property type="match status" value="1"/>
</dbReference>
<dbReference type="Gene3D" id="2.30.29.150">
    <property type="match status" value="1"/>
</dbReference>
<dbReference type="HOGENOM" id="CLU_815299_0_0_1"/>
<dbReference type="CDD" id="cd13230">
    <property type="entry name" value="PH1_SSRP1-like"/>
    <property type="match status" value="1"/>
</dbReference>
<dbReference type="EMBL" id="JH431327">
    <property type="status" value="NOT_ANNOTATED_CDS"/>
    <property type="molecule type" value="Genomic_DNA"/>
</dbReference>
<keyword evidence="5 9" id="KW-0805">Transcription regulation</keyword>
<keyword evidence="4 9" id="KW-0227">DNA damage</keyword>
<dbReference type="InterPro" id="IPR000969">
    <property type="entry name" value="SSRP1/POB3"/>
</dbReference>
<keyword evidence="7 9" id="KW-0234">DNA repair</keyword>
<sequence length="341" mass="38968">AILRNCHGNCNGAVHAIKVELNTLLHVVNNLTHRNMEILELTDASQAIGGSLNHVISTFKQVQCLSPRGRYDMDIFPTHLKLHGKTFNYNVPLPTVLRLFLLPHKDQRQMFLVVSVDPPILQGRTSYHFLLFLFNKKEETTQSLDLSEKDLKEKFKGKLEKEMSGPTYKVISQIIKSLVHRKITLPSGFIGKSNTPALSCSYKATAGFLYPLEKDFIYVHKPTIHIWFAEVAGINFGRGGGSNRSFDLEVEIKSGVVHIFSGIEKEEQGKLLDFITGKKLRVKNRGQMDQPHCNQKDMEPDPYLERIKAEAQDRQVAKKVPRREKRNNEDESRERKKQKKP</sequence>
<dbReference type="GO" id="GO:0042393">
    <property type="term" value="F:histone binding"/>
    <property type="evidence" value="ECO:0007669"/>
    <property type="project" value="TreeGrafter"/>
</dbReference>
<evidence type="ECO:0000313" key="13">
    <source>
        <dbReference type="Proteomes" id="UP000014500"/>
    </source>
</evidence>
<keyword evidence="6 9" id="KW-0804">Transcription</keyword>
<dbReference type="Pfam" id="PF21103">
    <property type="entry name" value="PH1_SSRP1-like"/>
    <property type="match status" value="1"/>
</dbReference>
<name>T1IR25_STRMM</name>
<dbReference type="FunFam" id="2.30.29.150:FF:000001">
    <property type="entry name" value="Fact complex subunit ssrp1"/>
    <property type="match status" value="1"/>
</dbReference>
<dbReference type="PhylomeDB" id="T1IR25"/>
<keyword evidence="3 9" id="KW-0235">DNA replication</keyword>
<dbReference type="PRINTS" id="PR00887">
    <property type="entry name" value="SSRCOGNITION"/>
</dbReference>
<comment type="similarity">
    <text evidence="1 9">Belongs to the SSRP1 family.</text>
</comment>
<dbReference type="GO" id="GO:0035101">
    <property type="term" value="C:FACT complex"/>
    <property type="evidence" value="ECO:0007669"/>
    <property type="project" value="TreeGrafter"/>
</dbReference>
<dbReference type="GO" id="GO:0006260">
    <property type="term" value="P:DNA replication"/>
    <property type="evidence" value="ECO:0007669"/>
    <property type="project" value="UniProtKB-KW"/>
</dbReference>
<evidence type="ECO:0000256" key="6">
    <source>
        <dbReference type="ARBA" id="ARBA00023163"/>
    </source>
</evidence>
<evidence type="ECO:0000313" key="12">
    <source>
        <dbReference type="EnsemblMetazoa" id="SMAR003507-PA"/>
    </source>
</evidence>
<keyword evidence="8 9" id="KW-0539">Nucleus</keyword>
<evidence type="ECO:0000256" key="1">
    <source>
        <dbReference type="ARBA" id="ARBA00010060"/>
    </source>
</evidence>